<dbReference type="EMBL" id="JACGCM010001747">
    <property type="protein sequence ID" value="KAF6150297.1"/>
    <property type="molecule type" value="Genomic_DNA"/>
</dbReference>
<evidence type="ECO:0000313" key="1">
    <source>
        <dbReference type="EMBL" id="KAF6150297.1"/>
    </source>
</evidence>
<keyword evidence="2" id="KW-1185">Reference proteome</keyword>
<accession>A0A7J7M5Z7</accession>
<protein>
    <submittedName>
        <fullName evidence="1">Uncharacterized protein</fullName>
    </submittedName>
</protein>
<proteinExistence type="predicted"/>
<dbReference type="AlphaFoldDB" id="A0A7J7M5Z7"/>
<evidence type="ECO:0000313" key="2">
    <source>
        <dbReference type="Proteomes" id="UP000541444"/>
    </source>
</evidence>
<comment type="caution">
    <text evidence="1">The sequence shown here is derived from an EMBL/GenBank/DDBJ whole genome shotgun (WGS) entry which is preliminary data.</text>
</comment>
<reference evidence="1 2" key="1">
    <citation type="journal article" date="2020" name="IScience">
        <title>Genome Sequencing of the Endangered Kingdonia uniflora (Circaeasteraceae, Ranunculales) Reveals Potential Mechanisms of Evolutionary Specialization.</title>
        <authorList>
            <person name="Sun Y."/>
            <person name="Deng T."/>
            <person name="Zhang A."/>
            <person name="Moore M.J."/>
            <person name="Landis J.B."/>
            <person name="Lin N."/>
            <person name="Zhang H."/>
            <person name="Zhang X."/>
            <person name="Huang J."/>
            <person name="Zhang X."/>
            <person name="Sun H."/>
            <person name="Wang H."/>
        </authorList>
    </citation>
    <scope>NUCLEOTIDE SEQUENCE [LARGE SCALE GENOMIC DNA]</scope>
    <source>
        <strain evidence="1">TB1705</strain>
        <tissue evidence="1">Leaf</tissue>
    </source>
</reference>
<name>A0A7J7M5Z7_9MAGN</name>
<gene>
    <name evidence="1" type="ORF">GIB67_033996</name>
</gene>
<dbReference type="Proteomes" id="UP000541444">
    <property type="component" value="Unassembled WGS sequence"/>
</dbReference>
<organism evidence="1 2">
    <name type="scientific">Kingdonia uniflora</name>
    <dbReference type="NCBI Taxonomy" id="39325"/>
    <lineage>
        <taxon>Eukaryota</taxon>
        <taxon>Viridiplantae</taxon>
        <taxon>Streptophyta</taxon>
        <taxon>Embryophyta</taxon>
        <taxon>Tracheophyta</taxon>
        <taxon>Spermatophyta</taxon>
        <taxon>Magnoliopsida</taxon>
        <taxon>Ranunculales</taxon>
        <taxon>Circaeasteraceae</taxon>
        <taxon>Kingdonia</taxon>
    </lineage>
</organism>
<sequence>MGEIFRDSDDTGILAYSGSSGAVLVPYHEIQRLRVREREFTNPIHHLLEDIKAISENDRKRLTEGVFGDIISSTQVLRATAYLNVTAMDVRLII</sequence>